<dbReference type="InterPro" id="IPR003593">
    <property type="entry name" value="AAA+_ATPase"/>
</dbReference>
<feature type="compositionally biased region" description="Basic and acidic residues" evidence="5">
    <location>
        <begin position="377"/>
        <end position="387"/>
    </location>
</feature>
<dbReference type="PROSITE" id="PS00211">
    <property type="entry name" value="ABC_TRANSPORTER_1"/>
    <property type="match status" value="1"/>
</dbReference>
<evidence type="ECO:0000256" key="3">
    <source>
        <dbReference type="ARBA" id="ARBA00022741"/>
    </source>
</evidence>
<dbReference type="InterPro" id="IPR017871">
    <property type="entry name" value="ABC_transporter-like_CS"/>
</dbReference>
<keyword evidence="1" id="KW-0813">Transport</keyword>
<name>A0ABX1T8I9_9PROT</name>
<dbReference type="PANTHER" id="PTHR42781:SF4">
    <property type="entry name" value="SPERMIDINE_PUTRESCINE IMPORT ATP-BINDING PROTEIN POTA"/>
    <property type="match status" value="1"/>
</dbReference>
<protein>
    <submittedName>
        <fullName evidence="7">ABC transporter ATP-binding protein</fullName>
    </submittedName>
</protein>
<proteinExistence type="predicted"/>
<accession>A0ABX1T8I9</accession>
<dbReference type="Proteomes" id="UP000886469">
    <property type="component" value="Unassembled WGS sequence"/>
</dbReference>
<dbReference type="InterPro" id="IPR003439">
    <property type="entry name" value="ABC_transporter-like_ATP-bd"/>
</dbReference>
<gene>
    <name evidence="7" type="ORF">E4Q08_07500</name>
</gene>
<dbReference type="Gene3D" id="3.40.50.300">
    <property type="entry name" value="P-loop containing nucleotide triphosphate hydrolases"/>
    <property type="match status" value="1"/>
</dbReference>
<keyword evidence="8" id="KW-1185">Reference proteome</keyword>
<dbReference type="EMBL" id="SPMX01000016">
    <property type="protein sequence ID" value="NMQ05117.1"/>
    <property type="molecule type" value="Genomic_DNA"/>
</dbReference>
<keyword evidence="2" id="KW-0472">Membrane</keyword>
<evidence type="ECO:0000256" key="5">
    <source>
        <dbReference type="SAM" id="MobiDB-lite"/>
    </source>
</evidence>
<dbReference type="InterPro" id="IPR027417">
    <property type="entry name" value="P-loop_NTPase"/>
</dbReference>
<dbReference type="SMART" id="SM00382">
    <property type="entry name" value="AAA"/>
    <property type="match status" value="1"/>
</dbReference>
<reference evidence="7" key="1">
    <citation type="submission" date="2019-03" db="EMBL/GenBank/DDBJ databases">
        <title>Metabolic reconstructions from genomes of highly enriched 'Candidatus Accumulibacter' and 'Candidatus Competibacter' bioreactor populations.</title>
        <authorList>
            <person name="Annavajhala M.K."/>
            <person name="Welles L."/>
            <person name="Abbas B."/>
            <person name="Sorokin D."/>
            <person name="Park H."/>
            <person name="Van Loosdrecht M."/>
            <person name="Chandran K."/>
        </authorList>
    </citation>
    <scope>NUCLEOTIDE SEQUENCE</scope>
    <source>
        <strain evidence="7">SBR_L</strain>
    </source>
</reference>
<evidence type="ECO:0000256" key="2">
    <source>
        <dbReference type="ARBA" id="ARBA00022475"/>
    </source>
</evidence>
<comment type="caution">
    <text evidence="7">The sequence shown here is derived from an EMBL/GenBank/DDBJ whole genome shotgun (WGS) entry which is preliminary data.</text>
</comment>
<dbReference type="Pfam" id="PF00005">
    <property type="entry name" value="ABC_tran"/>
    <property type="match status" value="1"/>
</dbReference>
<keyword evidence="4 7" id="KW-0067">ATP-binding</keyword>
<dbReference type="InterPro" id="IPR050093">
    <property type="entry name" value="ABC_SmlMolc_Importer"/>
</dbReference>
<keyword evidence="2" id="KW-1003">Cell membrane</keyword>
<evidence type="ECO:0000313" key="7">
    <source>
        <dbReference type="EMBL" id="NMQ05117.1"/>
    </source>
</evidence>
<evidence type="ECO:0000256" key="1">
    <source>
        <dbReference type="ARBA" id="ARBA00022448"/>
    </source>
</evidence>
<sequence length="387" mass="42462">MTLSVQLRHGSPPLDFAAEIPDGCITALVGPSGSGKTSILRAIAGLLSVRQARVALGMEVWAEGEKHRPTRERSIGFVSQHYGLFPHLTVQGNVETALLHLPVGARRERAWHCLALAHIEGLDQRYPDELSGGQKQRVALARAIARQPQVLLLDEPFSAVDRSTRKRLYMELLRLHEQLGATVLLVTHDLDEAAQLASHLILLRHGRLVQAGATSEVLTRPATEEAARLLDIPNIFTARVDNAASGRRLLLRWGPHALRVTGPLPVGINSDLRWAVLPNNVLLVRPDKPWGSHLENPLQVVIEEVIEMGAEAIVRLQAQGLPEARLQMRLPVRAVHRYGVAVGREVTVSLRAGDIVPLRPGPASEQMNDASSAPRSNGHDFFRHSRS</sequence>
<feature type="region of interest" description="Disordered" evidence="5">
    <location>
        <begin position="357"/>
        <end position="387"/>
    </location>
</feature>
<dbReference type="PROSITE" id="PS50893">
    <property type="entry name" value="ABC_TRANSPORTER_2"/>
    <property type="match status" value="1"/>
</dbReference>
<feature type="domain" description="ABC transporter" evidence="6">
    <location>
        <begin position="5"/>
        <end position="230"/>
    </location>
</feature>
<keyword evidence="3" id="KW-0547">Nucleotide-binding</keyword>
<dbReference type="PANTHER" id="PTHR42781">
    <property type="entry name" value="SPERMIDINE/PUTRESCINE IMPORT ATP-BINDING PROTEIN POTA"/>
    <property type="match status" value="1"/>
</dbReference>
<organism evidence="7 8">
    <name type="scientific">Candidatus Accumulibacter contiguus</name>
    <dbReference type="NCBI Taxonomy" id="2954381"/>
    <lineage>
        <taxon>Bacteria</taxon>
        <taxon>Pseudomonadati</taxon>
        <taxon>Pseudomonadota</taxon>
        <taxon>Betaproteobacteria</taxon>
        <taxon>Candidatus Accumulibacter</taxon>
    </lineage>
</organism>
<evidence type="ECO:0000313" key="8">
    <source>
        <dbReference type="Proteomes" id="UP000886469"/>
    </source>
</evidence>
<dbReference type="SUPFAM" id="SSF52540">
    <property type="entry name" value="P-loop containing nucleoside triphosphate hydrolases"/>
    <property type="match status" value="1"/>
</dbReference>
<feature type="compositionally biased region" description="Polar residues" evidence="5">
    <location>
        <begin position="365"/>
        <end position="375"/>
    </location>
</feature>
<evidence type="ECO:0000256" key="4">
    <source>
        <dbReference type="ARBA" id="ARBA00022840"/>
    </source>
</evidence>
<dbReference type="InterPro" id="IPR008995">
    <property type="entry name" value="Mo/tungstate-bd_C_term_dom"/>
</dbReference>
<evidence type="ECO:0000259" key="6">
    <source>
        <dbReference type="PROSITE" id="PS50893"/>
    </source>
</evidence>
<dbReference type="SUPFAM" id="SSF50331">
    <property type="entry name" value="MOP-like"/>
    <property type="match status" value="1"/>
</dbReference>
<dbReference type="RefSeq" id="WP_169069904.1">
    <property type="nucleotide sequence ID" value="NZ_JAZKUC010000001.1"/>
</dbReference>
<dbReference type="GO" id="GO:0005524">
    <property type="term" value="F:ATP binding"/>
    <property type="evidence" value="ECO:0007669"/>
    <property type="project" value="UniProtKB-KW"/>
</dbReference>